<dbReference type="EMBL" id="CP050253">
    <property type="protein sequence ID" value="QIQ21318.1"/>
    <property type="molecule type" value="Genomic_DNA"/>
</dbReference>
<feature type="binding site" evidence="9">
    <location>
        <position position="129"/>
    </location>
    <ligand>
        <name>orotate</name>
        <dbReference type="ChEBI" id="CHEBI:30839"/>
    </ligand>
</feature>
<evidence type="ECO:0000256" key="2">
    <source>
        <dbReference type="ARBA" id="ARBA00004889"/>
    </source>
</evidence>
<reference evidence="11 12" key="1">
    <citation type="submission" date="2020-03" db="EMBL/GenBank/DDBJ databases">
        <title>Complete genome sequence of Orbus sp. IPMB12 (BCRC 80908).</title>
        <authorList>
            <person name="Lo W.-S."/>
            <person name="Chang T.-H."/>
            <person name="Kuo C.-H."/>
        </authorList>
    </citation>
    <scope>NUCLEOTIDE SEQUENCE [LARGE SCALE GENOMIC DNA]</scope>
    <source>
        <strain evidence="11 12">IPMB12</strain>
    </source>
</reference>
<feature type="binding site" evidence="9">
    <location>
        <position position="99"/>
    </location>
    <ligand>
        <name>5-phospho-alpha-D-ribose 1-diphosphate</name>
        <dbReference type="ChEBI" id="CHEBI:58017"/>
        <note>ligand shared between dimeric partners</note>
    </ligand>
</feature>
<keyword evidence="9" id="KW-0460">Magnesium</keyword>
<dbReference type="FunFam" id="3.40.50.2020:FF:000008">
    <property type="entry name" value="Orotate phosphoribosyltransferase"/>
    <property type="match status" value="1"/>
</dbReference>
<dbReference type="Gene3D" id="3.40.50.2020">
    <property type="match status" value="1"/>
</dbReference>
<dbReference type="GO" id="GO:0000287">
    <property type="term" value="F:magnesium ion binding"/>
    <property type="evidence" value="ECO:0007669"/>
    <property type="project" value="UniProtKB-UniRule"/>
</dbReference>
<feature type="binding site" description="in other chain" evidence="9">
    <location>
        <position position="100"/>
    </location>
    <ligand>
        <name>5-phospho-alpha-D-ribose 1-diphosphate</name>
        <dbReference type="ChEBI" id="CHEBI:58017"/>
        <note>ligand shared between dimeric partners</note>
    </ligand>
</feature>
<dbReference type="HAMAP" id="MF_01208">
    <property type="entry name" value="PyrE"/>
    <property type="match status" value="1"/>
</dbReference>
<feature type="binding site" description="in other chain" evidence="9">
    <location>
        <begin position="125"/>
        <end position="133"/>
    </location>
    <ligand>
        <name>5-phospho-alpha-D-ribose 1-diphosphate</name>
        <dbReference type="ChEBI" id="CHEBI:58017"/>
        <note>ligand shared between dimeric partners</note>
    </ligand>
</feature>
<feature type="binding site" evidence="9">
    <location>
        <position position="103"/>
    </location>
    <ligand>
        <name>5-phospho-alpha-D-ribose 1-diphosphate</name>
        <dbReference type="ChEBI" id="CHEBI:58017"/>
        <note>ligand shared between dimeric partners</note>
    </ligand>
</feature>
<dbReference type="RefSeq" id="WP_166916011.1">
    <property type="nucleotide sequence ID" value="NZ_CP050253.1"/>
</dbReference>
<dbReference type="UniPathway" id="UPA00070">
    <property type="reaction ID" value="UER00119"/>
</dbReference>
<dbReference type="InParanoid" id="A0A6G9IAQ8"/>
<evidence type="ECO:0000256" key="8">
    <source>
        <dbReference type="ARBA" id="ARBA00022975"/>
    </source>
</evidence>
<name>A0A6G9IAQ8_9GAMM</name>
<dbReference type="InterPro" id="IPR023031">
    <property type="entry name" value="OPRT"/>
</dbReference>
<dbReference type="CDD" id="cd06223">
    <property type="entry name" value="PRTases_typeI"/>
    <property type="match status" value="1"/>
</dbReference>
<dbReference type="InterPro" id="IPR004467">
    <property type="entry name" value="Or_phspho_trans_dom"/>
</dbReference>
<dbReference type="InterPro" id="IPR029057">
    <property type="entry name" value="PRTase-like"/>
</dbReference>
<dbReference type="NCBIfam" id="TIGR00336">
    <property type="entry name" value="pyrE"/>
    <property type="match status" value="1"/>
</dbReference>
<comment type="subunit">
    <text evidence="4 9">Homodimer.</text>
</comment>
<accession>A0A6G9IAQ8</accession>
<dbReference type="InterPro" id="IPR000836">
    <property type="entry name" value="PRTase_dom"/>
</dbReference>
<feature type="binding site" evidence="9">
    <location>
        <position position="105"/>
    </location>
    <ligand>
        <name>5-phospho-alpha-D-ribose 1-diphosphate</name>
        <dbReference type="ChEBI" id="CHEBI:58017"/>
        <note>ligand shared between dimeric partners</note>
    </ligand>
</feature>
<dbReference type="KEGG" id="orb:IPMB12_06230"/>
<dbReference type="GO" id="GO:0006207">
    <property type="term" value="P:'de novo' pyrimidine nucleobase biosynthetic process"/>
    <property type="evidence" value="ECO:0007669"/>
    <property type="project" value="TreeGrafter"/>
</dbReference>
<comment type="catalytic activity">
    <reaction evidence="9">
        <text>orotidine 5'-phosphate + diphosphate = orotate + 5-phospho-alpha-D-ribose 1-diphosphate</text>
        <dbReference type="Rhea" id="RHEA:10380"/>
        <dbReference type="ChEBI" id="CHEBI:30839"/>
        <dbReference type="ChEBI" id="CHEBI:33019"/>
        <dbReference type="ChEBI" id="CHEBI:57538"/>
        <dbReference type="ChEBI" id="CHEBI:58017"/>
        <dbReference type="EC" id="2.4.2.10"/>
    </reaction>
</comment>
<comment type="pathway">
    <text evidence="2 9">Pyrimidine metabolism; UMP biosynthesis via de novo pathway; UMP from orotate: step 1/2.</text>
</comment>
<dbReference type="GO" id="GO:0005737">
    <property type="term" value="C:cytoplasm"/>
    <property type="evidence" value="ECO:0007669"/>
    <property type="project" value="TreeGrafter"/>
</dbReference>
<evidence type="ECO:0000256" key="7">
    <source>
        <dbReference type="ARBA" id="ARBA00022679"/>
    </source>
</evidence>
<evidence type="ECO:0000259" key="10">
    <source>
        <dbReference type="Pfam" id="PF00156"/>
    </source>
</evidence>
<dbReference type="SUPFAM" id="SSF53271">
    <property type="entry name" value="PRTase-like"/>
    <property type="match status" value="1"/>
</dbReference>
<feature type="binding site" description="in other chain" evidence="9">
    <location>
        <begin position="72"/>
        <end position="73"/>
    </location>
    <ligand>
        <name>5-phospho-alpha-D-ribose 1-diphosphate</name>
        <dbReference type="ChEBI" id="CHEBI:58017"/>
        <note>ligand shared between dimeric partners</note>
    </ligand>
</feature>
<keyword evidence="7 9" id="KW-0808">Transferase</keyword>
<dbReference type="Proteomes" id="UP000501168">
    <property type="component" value="Chromosome"/>
</dbReference>
<protein>
    <recommendedName>
        <fullName evidence="5 9">Orotate phosphoribosyltransferase</fullName>
        <shortName evidence="9">OPRT</shortName>
        <shortName evidence="9">OPRTase</shortName>
        <ecNumber evidence="5 9">2.4.2.10</ecNumber>
    </recommendedName>
</protein>
<evidence type="ECO:0000256" key="6">
    <source>
        <dbReference type="ARBA" id="ARBA00022676"/>
    </source>
</evidence>
<comment type="cofactor">
    <cofactor evidence="9">
        <name>Mg(2+)</name>
        <dbReference type="ChEBI" id="CHEBI:18420"/>
    </cofactor>
</comment>
<evidence type="ECO:0000256" key="1">
    <source>
        <dbReference type="ARBA" id="ARBA00003769"/>
    </source>
</evidence>
<proteinExistence type="inferred from homology"/>
<gene>
    <name evidence="9 11" type="primary">pyrE</name>
    <name evidence="11" type="ORF">IPMB12_06230</name>
</gene>
<evidence type="ECO:0000256" key="4">
    <source>
        <dbReference type="ARBA" id="ARBA00011738"/>
    </source>
</evidence>
<evidence type="ECO:0000256" key="5">
    <source>
        <dbReference type="ARBA" id="ARBA00011971"/>
    </source>
</evidence>
<evidence type="ECO:0000313" key="11">
    <source>
        <dbReference type="EMBL" id="QIQ21318.1"/>
    </source>
</evidence>
<dbReference type="GO" id="GO:0044205">
    <property type="term" value="P:'de novo' UMP biosynthetic process"/>
    <property type="evidence" value="ECO:0007669"/>
    <property type="project" value="UniProtKB-UniRule"/>
</dbReference>
<organism evidence="11 12">
    <name type="scientific">Zophobihabitans entericus</name>
    <dbReference type="NCBI Taxonomy" id="1635327"/>
    <lineage>
        <taxon>Bacteria</taxon>
        <taxon>Pseudomonadati</taxon>
        <taxon>Pseudomonadota</taxon>
        <taxon>Gammaproteobacteria</taxon>
        <taxon>Orbales</taxon>
        <taxon>Orbaceae</taxon>
        <taxon>Zophobihabitans</taxon>
    </lineage>
</organism>
<evidence type="ECO:0000256" key="3">
    <source>
        <dbReference type="ARBA" id="ARBA00006340"/>
    </source>
</evidence>
<evidence type="ECO:0000256" key="9">
    <source>
        <dbReference type="HAMAP-Rule" id="MF_01208"/>
    </source>
</evidence>
<dbReference type="GO" id="GO:0046132">
    <property type="term" value="P:pyrimidine ribonucleoside biosynthetic process"/>
    <property type="evidence" value="ECO:0007669"/>
    <property type="project" value="TreeGrafter"/>
</dbReference>
<dbReference type="PANTHER" id="PTHR46683:SF1">
    <property type="entry name" value="OROTATE PHOSPHORIBOSYLTRANSFERASE 1-RELATED"/>
    <property type="match status" value="1"/>
</dbReference>
<feature type="binding site" evidence="9">
    <location>
        <begin position="34"/>
        <end position="35"/>
    </location>
    <ligand>
        <name>orotate</name>
        <dbReference type="ChEBI" id="CHEBI:30839"/>
    </ligand>
</feature>
<keyword evidence="8 9" id="KW-0665">Pyrimidine biosynthesis</keyword>
<feature type="domain" description="Phosphoribosyltransferase" evidence="10">
    <location>
        <begin position="50"/>
        <end position="160"/>
    </location>
</feature>
<dbReference type="AlphaFoldDB" id="A0A6G9IAQ8"/>
<keyword evidence="6 9" id="KW-0328">Glycosyltransferase</keyword>
<dbReference type="Pfam" id="PF00156">
    <property type="entry name" value="Pribosyltran"/>
    <property type="match status" value="1"/>
</dbReference>
<dbReference type="FunCoup" id="A0A6G9IAQ8">
    <property type="interactions" value="463"/>
</dbReference>
<dbReference type="PANTHER" id="PTHR46683">
    <property type="entry name" value="OROTATE PHOSPHORIBOSYLTRANSFERASE 1-RELATED"/>
    <property type="match status" value="1"/>
</dbReference>
<sequence>MKPYQRQFIQFALDRQVLKFGEFTLKSGRKSPYFFNAGLFNTGKDLALLGRFYAEALIDANLQYDVIFGPAYKGIPIVTTTVVALSEHHNLEVPYCFNRKEAKDHGEGGNLVGTPITNCRVMLVDDVITAGTAIRESMNILQANNSKLAGVLISLDRQEKGQGELSAIQEIKQNYHCDVISIITLNDLITYLMEQDNQSEELKRVQAYRAQYGINI</sequence>
<feature type="binding site" description="in other chain" evidence="9">
    <location>
        <position position="26"/>
    </location>
    <ligand>
        <name>5-phospho-alpha-D-ribose 1-diphosphate</name>
        <dbReference type="ChEBI" id="CHEBI:58017"/>
        <note>ligand shared between dimeric partners</note>
    </ligand>
</feature>
<evidence type="ECO:0000313" key="12">
    <source>
        <dbReference type="Proteomes" id="UP000501168"/>
    </source>
</evidence>
<dbReference type="GO" id="GO:0004588">
    <property type="term" value="F:orotate phosphoribosyltransferase activity"/>
    <property type="evidence" value="ECO:0007669"/>
    <property type="project" value="UniProtKB-UniRule"/>
</dbReference>
<keyword evidence="12" id="KW-1185">Reference proteome</keyword>
<dbReference type="EC" id="2.4.2.10" evidence="5 9"/>
<comment type="similarity">
    <text evidence="3 9">Belongs to the purine/pyrimidine phosphoribosyltransferase family. PyrE subfamily.</text>
</comment>
<feature type="binding site" evidence="9">
    <location>
        <position position="157"/>
    </location>
    <ligand>
        <name>orotate</name>
        <dbReference type="ChEBI" id="CHEBI:30839"/>
    </ligand>
</feature>
<comment type="function">
    <text evidence="1 9">Catalyzes the transfer of a ribosyl phosphate group from 5-phosphoribose 1-diphosphate to orotate, leading to the formation of orotidine monophosphate (OMP).</text>
</comment>